<dbReference type="Proteomes" id="UP001152531">
    <property type="component" value="Unassembled WGS sequence"/>
</dbReference>
<comment type="caution">
    <text evidence="1">The sequence shown here is derived from an EMBL/GenBank/DDBJ whole genome shotgun (WGS) entry which is preliminary data.</text>
</comment>
<accession>A0ACA9Y2W9</accession>
<name>A0ACA9Y2W9_9ASCO</name>
<reference evidence="1" key="1">
    <citation type="submission" date="2022-06" db="EMBL/GenBank/DDBJ databases">
        <authorList>
            <person name="Legras J.-L."/>
            <person name="Devillers H."/>
            <person name="Grondin C."/>
        </authorList>
    </citation>
    <scope>NUCLEOTIDE SEQUENCE</scope>
    <source>
        <strain evidence="1">CLIB 1444</strain>
    </source>
</reference>
<evidence type="ECO:0000313" key="1">
    <source>
        <dbReference type="EMBL" id="CAH6719170.1"/>
    </source>
</evidence>
<proteinExistence type="predicted"/>
<dbReference type="EMBL" id="CALSDN010000002">
    <property type="protein sequence ID" value="CAH6719170.1"/>
    <property type="molecule type" value="Genomic_DNA"/>
</dbReference>
<keyword evidence="2" id="KW-1185">Reference proteome</keyword>
<protein>
    <submittedName>
        <fullName evidence="1">Mediator of RNA polymerase II transcription subunit 14</fullName>
    </submittedName>
</protein>
<sequence>MMDIPHITSNIIPLSNVIKYHSNETYNLLSTAIENLSITKGKESDLIRRKNLLNLIISIRQDFLKIYTLVKWSSKSKDIGKLIDLLNWFREQESYFDNLSFRLNELNSFSGAKLPNSDLITSLEVIIKGRPQLPSYNLLHTEDISNEKILKVLKDLNLCLTTRIALSDNIPIDFMKNYQIKDGRIIFTMVKNYQVSITVGNDEIIEDDKDYYKSPYFFIDFKFLFGENFEQNHIDVPKTLRNKLEQSCNQILLKDNIEGLYNHLNNITKNFKYELILKQLKNLDNLKWKHLKHKYTDRIIINYWGSSNTIEISININLSIEYKWFKNGEEMDNSVLKKDSFNDSFDVEVLLTSILYKHSELIIDEIFKQCELKDLSFLKRISSNQISIKDHKCIMSIDYLMGKFYTIEPNSLEINFLDKINRFNYNNDENAWIEMIIKSLIDLKLELIAKDLSSKLITIEWITNKIIKLKDSEISKLGGGDFFKIRYFRYKNWPSSWFLMTLIDDKFKVKWFVSRIKSIRGDWRLEWISPLDLKDFNTSTEEVTEFDTNFEFFNSLSDSCTSKIINNMIIEELNVKNVEYIDYKPSNHKLNQYLNDGMIITIFNNDDYLPVQNCSNSIFLKIKLLDNESKNKVIELKLISELKFDGDINKIKLPNIKIEDDHFEIFEIIDLDFNINNNLKQGTIFTRIFKILNKFNHLIKLLNELTTNNIKILEFSNIIKIRINDVFDELIIELPSDEDKDANNDNNYKLKFDKQSNCKIIIDFINKSINNHKLIGIINYLNLITPILTSIDNLKSSINKRFFHTLNNGLNKLLVNTKFYNLNNFELLFNINCINPQNPKKIVRSKIVLNVKFKLNNFKTSNKLDLTISLIDNLNIKNIKYKKLFELIYKTLKVDPDIINLNYDFIVDNSLFDKFLQDVGKCFINFIENES</sequence>
<evidence type="ECO:0000313" key="2">
    <source>
        <dbReference type="Proteomes" id="UP001152531"/>
    </source>
</evidence>
<gene>
    <name evidence="1" type="ORF">CLIB1444_02S02498</name>
</gene>
<organism evidence="1 2">
    <name type="scientific">[Candida] jaroonii</name>
    <dbReference type="NCBI Taxonomy" id="467808"/>
    <lineage>
        <taxon>Eukaryota</taxon>
        <taxon>Fungi</taxon>
        <taxon>Dikarya</taxon>
        <taxon>Ascomycota</taxon>
        <taxon>Saccharomycotina</taxon>
        <taxon>Pichiomycetes</taxon>
        <taxon>Debaryomycetaceae</taxon>
        <taxon>Yamadazyma</taxon>
    </lineage>
</organism>